<dbReference type="PANTHER" id="PTHR48099:SF5">
    <property type="entry name" value="C-1-TETRAHYDROFOLATE SYNTHASE, CYTOPLASMIC"/>
    <property type="match status" value="1"/>
</dbReference>
<proteinExistence type="inferred from homology"/>
<reference evidence="12 13" key="1">
    <citation type="journal article" date="2016" name="Nat. Commun.">
        <title>Thousands of microbial genomes shed light on interconnected biogeochemical processes in an aquifer system.</title>
        <authorList>
            <person name="Anantharaman K."/>
            <person name="Brown C.T."/>
            <person name="Hug L.A."/>
            <person name="Sharon I."/>
            <person name="Castelle C.J."/>
            <person name="Probst A.J."/>
            <person name="Thomas B.C."/>
            <person name="Singh A."/>
            <person name="Wilkins M.J."/>
            <person name="Karaoz U."/>
            <person name="Brodie E.L."/>
            <person name="Williams K.H."/>
            <person name="Hubbard S.S."/>
            <person name="Banfield J.F."/>
        </authorList>
    </citation>
    <scope>NUCLEOTIDE SEQUENCE [LARGE SCALE GENOMIC DNA]</scope>
</reference>
<feature type="binding site" evidence="9">
    <location>
        <position position="225"/>
    </location>
    <ligand>
        <name>NADP(+)</name>
        <dbReference type="ChEBI" id="CHEBI:58349"/>
    </ligand>
</feature>
<keyword evidence="4 9" id="KW-0378">Hydrolase</keyword>
<gene>
    <name evidence="9" type="primary">folD</name>
    <name evidence="12" type="ORF">A3J56_02795</name>
</gene>
<dbReference type="EC" id="3.5.4.9" evidence="9"/>
<comment type="catalytic activity">
    <reaction evidence="9">
        <text>(6R)-5,10-methenyltetrahydrofolate + H2O = (6R)-10-formyltetrahydrofolate + H(+)</text>
        <dbReference type="Rhea" id="RHEA:23700"/>
        <dbReference type="ChEBI" id="CHEBI:15377"/>
        <dbReference type="ChEBI" id="CHEBI:15378"/>
        <dbReference type="ChEBI" id="CHEBI:57455"/>
        <dbReference type="ChEBI" id="CHEBI:195366"/>
        <dbReference type="EC" id="3.5.4.9"/>
    </reaction>
</comment>
<sequence>MIIDGKKLAEEIKISLAKDISKLGKKLRLAVVRVGKNLVTEKFLEQKKKFGEAVCIDVRMYSLPENISTNALRKKLAEIVHIKQNSYIIVQLPLPKQVHAQYILDGIVPEKDPDMLSSKSVGAFAAGRSPIVPPIVGAVKHIFEKYEVALRRKHAVVVGAGRLVGKPLALWLLRQSCVLTILDEHAPNVDRWTQMADVVISGTGVPGLIKPEMVKDGAVVIDCGTAESREDGRLVGDVNPAVAAKTSLFATVPGGIGPLTVAMLFSNIVTLAKKIKHL</sequence>
<dbReference type="HAMAP" id="MF_01576">
    <property type="entry name" value="THF_DHG_CYH"/>
    <property type="match status" value="1"/>
</dbReference>
<keyword evidence="9" id="KW-0028">Amino-acid biosynthesis</keyword>
<organism evidence="12 13">
    <name type="scientific">Candidatus Giovannonibacteria bacterium RIFCSPHIGHO2_02_FULL_46_20</name>
    <dbReference type="NCBI Taxonomy" id="1798338"/>
    <lineage>
        <taxon>Bacteria</taxon>
        <taxon>Candidatus Giovannoniibacteriota</taxon>
    </lineage>
</organism>
<evidence type="ECO:0000256" key="2">
    <source>
        <dbReference type="ARBA" id="ARBA00022563"/>
    </source>
</evidence>
<evidence type="ECO:0000256" key="1">
    <source>
        <dbReference type="ARBA" id="ARBA00004777"/>
    </source>
</evidence>
<evidence type="ECO:0000256" key="8">
    <source>
        <dbReference type="ARBA" id="ARBA00023268"/>
    </source>
</evidence>
<dbReference type="UniPathway" id="UPA00193"/>
<evidence type="ECO:0000256" key="5">
    <source>
        <dbReference type="ARBA" id="ARBA00022857"/>
    </source>
</evidence>
<dbReference type="PANTHER" id="PTHR48099">
    <property type="entry name" value="C-1-TETRAHYDROFOLATE SYNTHASE, CYTOPLASMIC-RELATED"/>
    <property type="match status" value="1"/>
</dbReference>
<keyword evidence="7 9" id="KW-0486">Methionine biosynthesis</keyword>
<comment type="function">
    <text evidence="9">Catalyzes the oxidation of 5,10-methylenetetrahydrofolate to 5,10-methenyltetrahydrofolate and then the hydrolysis of 5,10-methenyltetrahydrofolate to 10-formyltetrahydrofolate.</text>
</comment>
<dbReference type="GO" id="GO:0004477">
    <property type="term" value="F:methenyltetrahydrofolate cyclohydrolase activity"/>
    <property type="evidence" value="ECO:0007669"/>
    <property type="project" value="UniProtKB-UniRule"/>
</dbReference>
<evidence type="ECO:0000256" key="7">
    <source>
        <dbReference type="ARBA" id="ARBA00023167"/>
    </source>
</evidence>
<feature type="domain" description="Tetrahydrofolate dehydrogenase/cyclohydrolase NAD(P)-binding" evidence="11">
    <location>
        <begin position="138"/>
        <end position="274"/>
    </location>
</feature>
<dbReference type="InterPro" id="IPR046346">
    <property type="entry name" value="Aminoacid_DH-like_N_sf"/>
</dbReference>
<dbReference type="GO" id="GO:0000105">
    <property type="term" value="P:L-histidine biosynthetic process"/>
    <property type="evidence" value="ECO:0007669"/>
    <property type="project" value="UniProtKB-KW"/>
</dbReference>
<dbReference type="Gene3D" id="3.40.50.720">
    <property type="entry name" value="NAD(P)-binding Rossmann-like Domain"/>
    <property type="match status" value="1"/>
</dbReference>
<dbReference type="InterPro" id="IPR036291">
    <property type="entry name" value="NAD(P)-bd_dom_sf"/>
</dbReference>
<dbReference type="SUPFAM" id="SSF53223">
    <property type="entry name" value="Aminoacid dehydrogenase-like, N-terminal domain"/>
    <property type="match status" value="1"/>
</dbReference>
<comment type="caution">
    <text evidence="9">Lacks conserved residue(s) required for the propagation of feature annotation.</text>
</comment>
<comment type="caution">
    <text evidence="12">The sequence shown here is derived from an EMBL/GenBank/DDBJ whole genome shotgun (WGS) entry which is preliminary data.</text>
</comment>
<protein>
    <recommendedName>
        <fullName evidence="9">Bifunctional protein FolD</fullName>
    </recommendedName>
    <domain>
        <recommendedName>
            <fullName evidence="9">Methylenetetrahydrofolate dehydrogenase</fullName>
            <ecNumber evidence="9">1.5.1.5</ecNumber>
        </recommendedName>
    </domain>
    <domain>
        <recommendedName>
            <fullName evidence="9">Methenyltetrahydrofolate cyclohydrolase</fullName>
            <ecNumber evidence="9">3.5.4.9</ecNumber>
        </recommendedName>
    </domain>
</protein>
<evidence type="ECO:0000259" key="11">
    <source>
        <dbReference type="Pfam" id="PF02882"/>
    </source>
</evidence>
<comment type="subunit">
    <text evidence="9">Homodimer.</text>
</comment>
<accession>A0A1F5WFH6</accession>
<dbReference type="GO" id="GO:0005829">
    <property type="term" value="C:cytosol"/>
    <property type="evidence" value="ECO:0007669"/>
    <property type="project" value="TreeGrafter"/>
</dbReference>
<dbReference type="GO" id="GO:0004488">
    <property type="term" value="F:methylenetetrahydrofolate dehydrogenase (NADP+) activity"/>
    <property type="evidence" value="ECO:0007669"/>
    <property type="project" value="UniProtKB-UniRule"/>
</dbReference>
<dbReference type="EC" id="1.5.1.5" evidence="9"/>
<dbReference type="GO" id="GO:0009086">
    <property type="term" value="P:methionine biosynthetic process"/>
    <property type="evidence" value="ECO:0007669"/>
    <property type="project" value="UniProtKB-KW"/>
</dbReference>
<comment type="catalytic activity">
    <reaction evidence="9">
        <text>(6R)-5,10-methylene-5,6,7,8-tetrahydrofolate + NADP(+) = (6R)-5,10-methenyltetrahydrofolate + NADPH</text>
        <dbReference type="Rhea" id="RHEA:22812"/>
        <dbReference type="ChEBI" id="CHEBI:15636"/>
        <dbReference type="ChEBI" id="CHEBI:57455"/>
        <dbReference type="ChEBI" id="CHEBI:57783"/>
        <dbReference type="ChEBI" id="CHEBI:58349"/>
        <dbReference type="EC" id="1.5.1.5"/>
    </reaction>
</comment>
<dbReference type="GO" id="GO:0006164">
    <property type="term" value="P:purine nucleotide biosynthetic process"/>
    <property type="evidence" value="ECO:0007669"/>
    <property type="project" value="UniProtKB-KW"/>
</dbReference>
<dbReference type="GO" id="GO:0035999">
    <property type="term" value="P:tetrahydrofolate interconversion"/>
    <property type="evidence" value="ECO:0007669"/>
    <property type="project" value="UniProtKB-UniRule"/>
</dbReference>
<evidence type="ECO:0000313" key="13">
    <source>
        <dbReference type="Proteomes" id="UP000178406"/>
    </source>
</evidence>
<feature type="binding site" evidence="9">
    <location>
        <begin position="159"/>
        <end position="161"/>
    </location>
    <ligand>
        <name>NADP(+)</name>
        <dbReference type="ChEBI" id="CHEBI:58349"/>
    </ligand>
</feature>
<keyword evidence="9" id="KW-0368">Histidine biosynthesis</keyword>
<evidence type="ECO:0000259" key="10">
    <source>
        <dbReference type="Pfam" id="PF00763"/>
    </source>
</evidence>
<keyword evidence="3 9" id="KW-0658">Purine biosynthesis</keyword>
<evidence type="ECO:0000256" key="9">
    <source>
        <dbReference type="HAMAP-Rule" id="MF_01576"/>
    </source>
</evidence>
<keyword evidence="8 9" id="KW-0511">Multifunctional enzyme</keyword>
<dbReference type="InterPro" id="IPR000672">
    <property type="entry name" value="THF_DH/CycHdrlase"/>
</dbReference>
<dbReference type="SUPFAM" id="SSF51735">
    <property type="entry name" value="NAD(P)-binding Rossmann-fold domains"/>
    <property type="match status" value="1"/>
</dbReference>
<keyword evidence="5 9" id="KW-0521">NADP</keyword>
<evidence type="ECO:0000256" key="3">
    <source>
        <dbReference type="ARBA" id="ARBA00022755"/>
    </source>
</evidence>
<dbReference type="STRING" id="1798338.A3J56_02795"/>
<dbReference type="PRINTS" id="PR00085">
    <property type="entry name" value="THFDHDRGNASE"/>
</dbReference>
<evidence type="ECO:0000313" key="12">
    <source>
        <dbReference type="EMBL" id="OGF74448.1"/>
    </source>
</evidence>
<dbReference type="EMBL" id="MFHQ01000018">
    <property type="protein sequence ID" value="OGF74448.1"/>
    <property type="molecule type" value="Genomic_DNA"/>
</dbReference>
<name>A0A1F5WFH6_9BACT</name>
<comment type="similarity">
    <text evidence="9">Belongs to the tetrahydrofolate dehydrogenase/cyclohydrolase family.</text>
</comment>
<evidence type="ECO:0000256" key="4">
    <source>
        <dbReference type="ARBA" id="ARBA00022801"/>
    </source>
</evidence>
<dbReference type="Gene3D" id="3.40.50.10860">
    <property type="entry name" value="Leucine Dehydrogenase, chain A, domain 1"/>
    <property type="match status" value="1"/>
</dbReference>
<keyword evidence="2 9" id="KW-0554">One-carbon metabolism</keyword>
<dbReference type="InterPro" id="IPR020631">
    <property type="entry name" value="THF_DH/CycHdrlase_NAD-bd_dom"/>
</dbReference>
<dbReference type="Pfam" id="PF02882">
    <property type="entry name" value="THF_DHG_CYH_C"/>
    <property type="match status" value="1"/>
</dbReference>
<evidence type="ECO:0000256" key="6">
    <source>
        <dbReference type="ARBA" id="ARBA00023002"/>
    </source>
</evidence>
<keyword evidence="6 9" id="KW-0560">Oxidoreductase</keyword>
<feature type="domain" description="Tetrahydrofolate dehydrogenase/cyclohydrolase catalytic" evidence="10">
    <location>
        <begin position="3"/>
        <end position="114"/>
    </location>
</feature>
<dbReference type="Pfam" id="PF00763">
    <property type="entry name" value="THF_DHG_CYH"/>
    <property type="match status" value="1"/>
</dbReference>
<dbReference type="AlphaFoldDB" id="A0A1F5WFH6"/>
<comment type="pathway">
    <text evidence="1 9">One-carbon metabolism; tetrahydrofolate interconversion.</text>
</comment>
<dbReference type="InterPro" id="IPR020630">
    <property type="entry name" value="THF_DH/CycHdrlase_cat_dom"/>
</dbReference>
<dbReference type="Proteomes" id="UP000178406">
    <property type="component" value="Unassembled WGS sequence"/>
</dbReference>